<sequence length="656" mass="71203">MNRGFIAVLVLATTFGATLPASAQAPRKDYIWARSTSATITMDGVLNEPAWAQADSVVIHMAQDTGIPGSGWFYEQGVAPTDPTYATIRFLRQGNQLWMGAYIRDKSIGGSGDFLRSDGLLMAIKDHLSPSRPAPPAEYFYTWWSPENPVAASAPGAVIGFRGRWTGCNDSPTPDCTRPRTAQEIAAWNAATGVGGTTNTDAVDDWGYVVEMRFDVGPTVMGYDFTKPGGDVVEWNISIYDTDWNWPNTASFSSNRVWWEGPWGRDAYFHNVRILGRSDVTTTSGPAPALGPDIRIPDAGALAAPTMDGLLTDAVWQKAPHFDIRYNDTALRNTYPGQGPWRSGQVQFAVNQQPLPTVLDPGDCTVSYFFKGDKLYLGFDVRDQIVQYYSPAVPTRWDGAIVSINNYSLRSADNNQLVGYKLSWEVGPTAAASPQDELPALISQGGAQVVLHLKNPSSPVCDCPADTTDRATSDIGYTAEMWIDLTKIGYPTGRGDGRIFLGIDLLDGDSFTNWPDSYGTRVWWQREFAGGSGAGGGGPDGPAWGYLDPTILVGVGDADPAPQSPLALLGASPNPYRSRTAVHFSLARPSDVKLEVYDMQGRMVAARDYGRQPAGPSHVIFGDDRMASGLYMYRLRVADGVDRSTTTLAGKMLLVR</sequence>
<evidence type="ECO:0000256" key="1">
    <source>
        <dbReference type="SAM" id="SignalP"/>
    </source>
</evidence>
<dbReference type="EMBL" id="VBOY01000119">
    <property type="protein sequence ID" value="TMQ62954.1"/>
    <property type="molecule type" value="Genomic_DNA"/>
</dbReference>
<evidence type="ECO:0000313" key="2">
    <source>
        <dbReference type="EMBL" id="TMQ62954.1"/>
    </source>
</evidence>
<protein>
    <submittedName>
        <fullName evidence="2">T9SS type A sorting domain-containing protein</fullName>
    </submittedName>
</protein>
<accession>A0A538TH46</accession>
<dbReference type="AlphaFoldDB" id="A0A538TH46"/>
<dbReference type="Proteomes" id="UP000316609">
    <property type="component" value="Unassembled WGS sequence"/>
</dbReference>
<reference evidence="2 3" key="1">
    <citation type="journal article" date="2019" name="Nat. Microbiol.">
        <title>Mediterranean grassland soil C-N compound turnover is dependent on rainfall and depth, and is mediated by genomically divergent microorganisms.</title>
        <authorList>
            <person name="Diamond S."/>
            <person name="Andeer P.F."/>
            <person name="Li Z."/>
            <person name="Crits-Christoph A."/>
            <person name="Burstein D."/>
            <person name="Anantharaman K."/>
            <person name="Lane K.R."/>
            <person name="Thomas B.C."/>
            <person name="Pan C."/>
            <person name="Northen T.R."/>
            <person name="Banfield J.F."/>
        </authorList>
    </citation>
    <scope>NUCLEOTIDE SEQUENCE [LARGE SCALE GENOMIC DNA]</scope>
    <source>
        <strain evidence="2">WS_8</strain>
    </source>
</reference>
<dbReference type="NCBIfam" id="TIGR04183">
    <property type="entry name" value="Por_Secre_tail"/>
    <property type="match status" value="1"/>
</dbReference>
<organism evidence="2 3">
    <name type="scientific">Eiseniibacteriota bacterium</name>
    <dbReference type="NCBI Taxonomy" id="2212470"/>
    <lineage>
        <taxon>Bacteria</taxon>
        <taxon>Candidatus Eiseniibacteriota</taxon>
    </lineage>
</organism>
<feature type="chain" id="PRO_5022224135" evidence="1">
    <location>
        <begin position="24"/>
        <end position="656"/>
    </location>
</feature>
<feature type="signal peptide" evidence="1">
    <location>
        <begin position="1"/>
        <end position="23"/>
    </location>
</feature>
<name>A0A538TH46_UNCEI</name>
<comment type="caution">
    <text evidence="2">The sequence shown here is derived from an EMBL/GenBank/DDBJ whole genome shotgun (WGS) entry which is preliminary data.</text>
</comment>
<gene>
    <name evidence="2" type="ORF">E6K78_11045</name>
</gene>
<keyword evidence="1" id="KW-0732">Signal</keyword>
<evidence type="ECO:0000313" key="3">
    <source>
        <dbReference type="Proteomes" id="UP000316609"/>
    </source>
</evidence>
<proteinExistence type="predicted"/>
<dbReference type="InterPro" id="IPR026444">
    <property type="entry name" value="Secre_tail"/>
</dbReference>